<dbReference type="AlphaFoldDB" id="A0A1D9QK21"/>
<gene>
    <name evidence="2" type="ORF">sscle_14g100480</name>
</gene>
<reference evidence="3" key="1">
    <citation type="journal article" date="2017" name="Genome Biol. Evol.">
        <title>The complete genome sequence of the phytopathogenic fungus Sclerotinia sclerotiorum reveals insights into the genome architecture of broad host range pathogens.</title>
        <authorList>
            <person name="Derbyshire M."/>
            <person name="Denton-Giles M."/>
            <person name="Hegedus D."/>
            <person name="Seifbarghy S."/>
            <person name="Rollins J."/>
            <person name="van Kan J."/>
            <person name="Seidl M.F."/>
            <person name="Faino L."/>
            <person name="Mbengue M."/>
            <person name="Navaud O."/>
            <person name="Raffaele S."/>
            <person name="Hammond-Kosack K."/>
            <person name="Heard S."/>
            <person name="Oliver R."/>
        </authorList>
    </citation>
    <scope>NUCLEOTIDE SEQUENCE [LARGE SCALE GENOMIC DNA]</scope>
    <source>
        <strain evidence="3">ATCC 18683 / 1980 / Ss-1</strain>
    </source>
</reference>
<protein>
    <submittedName>
        <fullName evidence="2">Uncharacterized protein</fullName>
    </submittedName>
</protein>
<accession>A0A1D9QK21</accession>
<evidence type="ECO:0000313" key="3">
    <source>
        <dbReference type="Proteomes" id="UP000177798"/>
    </source>
</evidence>
<feature type="compositionally biased region" description="Low complexity" evidence="1">
    <location>
        <begin position="156"/>
        <end position="165"/>
    </location>
</feature>
<dbReference type="OrthoDB" id="3556934at2759"/>
<proteinExistence type="predicted"/>
<dbReference type="EMBL" id="CP017827">
    <property type="protein sequence ID" value="APA15278.1"/>
    <property type="molecule type" value="Genomic_DNA"/>
</dbReference>
<sequence length="313" mass="35737">MAANSPAHSNLVTLHTHLHNLLLKLSPTLHLSPTSTNNRLSQHFTSFSHSLSLTTNRSPPNPHDPLEVLYTLSPPAFHYLPRSTLLPPQILQQGFTETPENNPPFLLGQQMQIMVIPHGVRKIVIHFLVYDPIRLEEKKQEHERERSPTEGHRKNSPFSSTSDSSCDSKFDGRTANEQAEKQKQKQTSTNKLRKKISTSLHGISSKPRDQITNQRSTSRLSNRSAEPNVRLSMNGNPSTSWNKDLDLNPNSNIDGMEIEVLSKSTITIMDREQREEDELGEYVVMKRVVRLPRRVWCGRNCKDKFGQLFIRRT</sequence>
<feature type="compositionally biased region" description="Basic and acidic residues" evidence="1">
    <location>
        <begin position="138"/>
        <end position="153"/>
    </location>
</feature>
<feature type="compositionally biased region" description="Basic and acidic residues" evidence="1">
    <location>
        <begin position="166"/>
        <end position="183"/>
    </location>
</feature>
<organism evidence="2 3">
    <name type="scientific">Sclerotinia sclerotiorum (strain ATCC 18683 / 1980 / Ss-1)</name>
    <name type="common">White mold</name>
    <name type="synonym">Whetzelinia sclerotiorum</name>
    <dbReference type="NCBI Taxonomy" id="665079"/>
    <lineage>
        <taxon>Eukaryota</taxon>
        <taxon>Fungi</taxon>
        <taxon>Dikarya</taxon>
        <taxon>Ascomycota</taxon>
        <taxon>Pezizomycotina</taxon>
        <taxon>Leotiomycetes</taxon>
        <taxon>Helotiales</taxon>
        <taxon>Sclerotiniaceae</taxon>
        <taxon>Sclerotinia</taxon>
    </lineage>
</organism>
<dbReference type="VEuPathDB" id="FungiDB:sscle_14g100480"/>
<dbReference type="Proteomes" id="UP000177798">
    <property type="component" value="Chromosome 14"/>
</dbReference>
<evidence type="ECO:0000313" key="2">
    <source>
        <dbReference type="EMBL" id="APA15278.1"/>
    </source>
</evidence>
<feature type="compositionally biased region" description="Polar residues" evidence="1">
    <location>
        <begin position="210"/>
        <end position="248"/>
    </location>
</feature>
<name>A0A1D9QK21_SCLS1</name>
<evidence type="ECO:0000256" key="1">
    <source>
        <dbReference type="SAM" id="MobiDB-lite"/>
    </source>
</evidence>
<feature type="region of interest" description="Disordered" evidence="1">
    <location>
        <begin position="138"/>
        <end position="248"/>
    </location>
</feature>